<proteinExistence type="inferred from homology"/>
<feature type="transmembrane region" description="Helical" evidence="7">
    <location>
        <begin position="100"/>
        <end position="121"/>
    </location>
</feature>
<dbReference type="Proteomes" id="UP000218598">
    <property type="component" value="Unassembled WGS sequence"/>
</dbReference>
<dbReference type="OrthoDB" id="2063054at2"/>
<dbReference type="GO" id="GO:0055085">
    <property type="term" value="P:transmembrane transport"/>
    <property type="evidence" value="ECO:0007669"/>
    <property type="project" value="InterPro"/>
</dbReference>
<evidence type="ECO:0000256" key="6">
    <source>
        <dbReference type="ARBA" id="ARBA00023136"/>
    </source>
</evidence>
<keyword evidence="3" id="KW-1003">Cell membrane</keyword>
<dbReference type="PANTHER" id="PTHR43744">
    <property type="entry name" value="ABC TRANSPORTER PERMEASE PROTEIN MG189-RELATED-RELATED"/>
    <property type="match status" value="1"/>
</dbReference>
<dbReference type="GO" id="GO:0005886">
    <property type="term" value="C:plasma membrane"/>
    <property type="evidence" value="ECO:0007669"/>
    <property type="project" value="UniProtKB-SubCell"/>
</dbReference>
<keyword evidence="5 7" id="KW-1133">Transmembrane helix</keyword>
<dbReference type="PROSITE" id="PS50928">
    <property type="entry name" value="ABC_TM1"/>
    <property type="match status" value="1"/>
</dbReference>
<evidence type="ECO:0000256" key="1">
    <source>
        <dbReference type="ARBA" id="ARBA00004651"/>
    </source>
</evidence>
<name>A0A2A3YJ42_9MICO</name>
<evidence type="ECO:0000256" key="3">
    <source>
        <dbReference type="ARBA" id="ARBA00022475"/>
    </source>
</evidence>
<dbReference type="EMBL" id="NRGR01000015">
    <property type="protein sequence ID" value="PCC39323.1"/>
    <property type="molecule type" value="Genomic_DNA"/>
</dbReference>
<feature type="transmembrane region" description="Helical" evidence="7">
    <location>
        <begin position="165"/>
        <end position="184"/>
    </location>
</feature>
<keyword evidence="2 7" id="KW-0813">Transport</keyword>
<evidence type="ECO:0000256" key="4">
    <source>
        <dbReference type="ARBA" id="ARBA00022692"/>
    </source>
</evidence>
<dbReference type="GeneID" id="95327342"/>
<feature type="transmembrane region" description="Helical" evidence="7">
    <location>
        <begin position="133"/>
        <end position="153"/>
    </location>
</feature>
<dbReference type="InterPro" id="IPR000515">
    <property type="entry name" value="MetI-like"/>
</dbReference>
<feature type="transmembrane region" description="Helical" evidence="7">
    <location>
        <begin position="284"/>
        <end position="304"/>
    </location>
</feature>
<evidence type="ECO:0000256" key="7">
    <source>
        <dbReference type="RuleBase" id="RU363032"/>
    </source>
</evidence>
<dbReference type="Gene3D" id="1.10.3720.10">
    <property type="entry name" value="MetI-like"/>
    <property type="match status" value="1"/>
</dbReference>
<evidence type="ECO:0000313" key="10">
    <source>
        <dbReference type="Proteomes" id="UP000218598"/>
    </source>
</evidence>
<comment type="subcellular location">
    <subcellularLocation>
        <location evidence="1 7">Cell membrane</location>
        <topology evidence="1 7">Multi-pass membrane protein</topology>
    </subcellularLocation>
</comment>
<sequence>MSLPTRQNPAAKAPLDGSAILHRPVRRISDRRFDRVNIVFLIVVILVIGYPLWFVMIASISDPQAVDTGRVWLWPVDMTLDGYRRVFAESSIWIGYRNTIVYTLVGVAVHLAIVLPCSYALSRTQFVGRKLVTWYILFTMLFSGGLIPTYLLVKDLGMLDTLWAVILPGAAGAWAILVGRAFFTQTVPEELNESAKVDGASDFQVFFRIAIPLSAPIIATLALFHGVGLWNEYFNALIYLSDRDKYPLQLVLRELLVVSQDASQGGGDGDSAESLTEQLRLASLIKYAVMIVSSLPLLVIYPFLQRFFTQGVLIGSVKE</sequence>
<feature type="domain" description="ABC transmembrane type-1" evidence="8">
    <location>
        <begin position="96"/>
        <end position="297"/>
    </location>
</feature>
<comment type="caution">
    <text evidence="9">The sequence shown here is derived from an EMBL/GenBank/DDBJ whole genome shotgun (WGS) entry which is preliminary data.</text>
</comment>
<keyword evidence="10" id="KW-1185">Reference proteome</keyword>
<feature type="transmembrane region" description="Helical" evidence="7">
    <location>
        <begin position="205"/>
        <end position="227"/>
    </location>
</feature>
<dbReference type="CDD" id="cd06261">
    <property type="entry name" value="TM_PBP2"/>
    <property type="match status" value="1"/>
</dbReference>
<dbReference type="SUPFAM" id="SSF161098">
    <property type="entry name" value="MetI-like"/>
    <property type="match status" value="1"/>
</dbReference>
<keyword evidence="6 7" id="KW-0472">Membrane</keyword>
<evidence type="ECO:0000313" key="9">
    <source>
        <dbReference type="EMBL" id="PCC39323.1"/>
    </source>
</evidence>
<comment type="similarity">
    <text evidence="7">Belongs to the binding-protein-dependent transport system permease family.</text>
</comment>
<reference evidence="9 10" key="1">
    <citation type="journal article" date="2017" name="Elife">
        <title>Extensive horizontal gene transfer in cheese-associated bacteria.</title>
        <authorList>
            <person name="Bonham K.S."/>
            <person name="Wolfe B.E."/>
            <person name="Dutton R.J."/>
        </authorList>
    </citation>
    <scope>NUCLEOTIDE SEQUENCE [LARGE SCALE GENOMIC DNA]</scope>
    <source>
        <strain evidence="9 10">341_9</strain>
    </source>
</reference>
<organism evidence="9 10">
    <name type="scientific">Brachybacterium alimentarium</name>
    <dbReference type="NCBI Taxonomy" id="47845"/>
    <lineage>
        <taxon>Bacteria</taxon>
        <taxon>Bacillati</taxon>
        <taxon>Actinomycetota</taxon>
        <taxon>Actinomycetes</taxon>
        <taxon>Micrococcales</taxon>
        <taxon>Dermabacteraceae</taxon>
        <taxon>Brachybacterium</taxon>
    </lineage>
</organism>
<evidence type="ECO:0000259" key="8">
    <source>
        <dbReference type="PROSITE" id="PS50928"/>
    </source>
</evidence>
<evidence type="ECO:0000256" key="2">
    <source>
        <dbReference type="ARBA" id="ARBA00022448"/>
    </source>
</evidence>
<accession>A0A2A3YJ42</accession>
<dbReference type="PANTHER" id="PTHR43744:SF9">
    <property type="entry name" value="POLYGALACTURONAN_RHAMNOGALACTURONAN TRANSPORT SYSTEM PERMEASE PROTEIN YTCP"/>
    <property type="match status" value="1"/>
</dbReference>
<feature type="transmembrane region" description="Helical" evidence="7">
    <location>
        <begin position="36"/>
        <end position="60"/>
    </location>
</feature>
<protein>
    <submittedName>
        <fullName evidence="9">Sugar ABC transporter permease</fullName>
    </submittedName>
</protein>
<dbReference type="Pfam" id="PF00528">
    <property type="entry name" value="BPD_transp_1"/>
    <property type="match status" value="1"/>
</dbReference>
<keyword evidence="4 7" id="KW-0812">Transmembrane</keyword>
<gene>
    <name evidence="9" type="ORF">CIK66_08605</name>
</gene>
<evidence type="ECO:0000256" key="5">
    <source>
        <dbReference type="ARBA" id="ARBA00022989"/>
    </source>
</evidence>
<dbReference type="InterPro" id="IPR035906">
    <property type="entry name" value="MetI-like_sf"/>
</dbReference>
<dbReference type="AlphaFoldDB" id="A0A2A3YJ42"/>
<dbReference type="RefSeq" id="WP_096164710.1">
    <property type="nucleotide sequence ID" value="NZ_BAAAIQ010000055.1"/>
</dbReference>